<accession>A0A0A9U841</accession>
<sequence>MQNEALLLKHLHKFYNKHDIPWINLIWNTHYNAGQILHALVEKGSFWWKDILRFSDHFRGIAAATAGNGSTILLWQDVCNGSYLKEELPRLFSFVRNDNISLQQFLHNPTPHDNFHVPLSMQALEELQVLQTTITQI</sequence>
<proteinExistence type="predicted"/>
<evidence type="ECO:0000313" key="1">
    <source>
        <dbReference type="EMBL" id="JAD16427.1"/>
    </source>
</evidence>
<organism evidence="1">
    <name type="scientific">Arundo donax</name>
    <name type="common">Giant reed</name>
    <name type="synonym">Donax arundinaceus</name>
    <dbReference type="NCBI Taxonomy" id="35708"/>
    <lineage>
        <taxon>Eukaryota</taxon>
        <taxon>Viridiplantae</taxon>
        <taxon>Streptophyta</taxon>
        <taxon>Embryophyta</taxon>
        <taxon>Tracheophyta</taxon>
        <taxon>Spermatophyta</taxon>
        <taxon>Magnoliopsida</taxon>
        <taxon>Liliopsida</taxon>
        <taxon>Poales</taxon>
        <taxon>Poaceae</taxon>
        <taxon>PACMAD clade</taxon>
        <taxon>Arundinoideae</taxon>
        <taxon>Arundineae</taxon>
        <taxon>Arundo</taxon>
    </lineage>
</organism>
<protein>
    <submittedName>
        <fullName evidence="1">Uncharacterized protein</fullName>
    </submittedName>
</protein>
<dbReference type="EMBL" id="GBRH01281468">
    <property type="protein sequence ID" value="JAD16427.1"/>
    <property type="molecule type" value="Transcribed_RNA"/>
</dbReference>
<dbReference type="AlphaFoldDB" id="A0A0A9U841"/>
<reference evidence="1" key="2">
    <citation type="journal article" date="2015" name="Data Brief">
        <title>Shoot transcriptome of the giant reed, Arundo donax.</title>
        <authorList>
            <person name="Barrero R.A."/>
            <person name="Guerrero F.D."/>
            <person name="Moolhuijzen P."/>
            <person name="Goolsby J.A."/>
            <person name="Tidwell J."/>
            <person name="Bellgard S.E."/>
            <person name="Bellgard M.I."/>
        </authorList>
    </citation>
    <scope>NUCLEOTIDE SEQUENCE</scope>
    <source>
        <tissue evidence="1">Shoot tissue taken approximately 20 cm above the soil surface</tissue>
    </source>
</reference>
<reference evidence="1" key="1">
    <citation type="submission" date="2014-09" db="EMBL/GenBank/DDBJ databases">
        <authorList>
            <person name="Magalhaes I.L.F."/>
            <person name="Oliveira U."/>
            <person name="Santos F.R."/>
            <person name="Vidigal T.H.D.A."/>
            <person name="Brescovit A.D."/>
            <person name="Santos A.J."/>
        </authorList>
    </citation>
    <scope>NUCLEOTIDE SEQUENCE</scope>
    <source>
        <tissue evidence="1">Shoot tissue taken approximately 20 cm above the soil surface</tissue>
    </source>
</reference>
<name>A0A0A9U841_ARUDO</name>